<reference evidence="5" key="2">
    <citation type="journal article" date="2019" name="IMA Fungus">
        <title>Genome sequencing and comparison of five Tilletia species to identify candidate genes for the detection of regulated species infecting wheat.</title>
        <authorList>
            <person name="Nguyen H.D.T."/>
            <person name="Sultana T."/>
            <person name="Kesanakurti P."/>
            <person name="Hambleton S."/>
        </authorList>
    </citation>
    <scope>NUCLEOTIDE SEQUENCE</scope>
    <source>
        <strain evidence="5">DAOMC 238032</strain>
    </source>
</reference>
<dbReference type="Proteomes" id="UP000077671">
    <property type="component" value="Unassembled WGS sequence"/>
</dbReference>
<dbReference type="GO" id="GO:0009251">
    <property type="term" value="P:glucan catabolic process"/>
    <property type="evidence" value="ECO:0007669"/>
    <property type="project" value="TreeGrafter"/>
</dbReference>
<dbReference type="InterPro" id="IPR050546">
    <property type="entry name" value="Glycosyl_Hydrlase_16"/>
</dbReference>
<sequence length="465" mass="49734">MNGQVETNHKTAAIATMTASGSQRPRPSLRTASDRCLRSATGVRHSRGGKRSKKAAATTLLVSALATAGLSMVPTQVNARNWTMQNEISGSQFFDEFRWWSYGDPTHGTVSYQSESDAIKQNLSYVDEATGRFVIRADSTNFVDPSSEGRASVRMHSKEPMGDGLLIAKISKMPVGCGSWPAFWTVTQNTWPTGGEVDILEGVNGVSSRSVRNLASLHTTDGCAIGPGKSDNSTGYSYQENCAYQPGCSQQFTLDNSYGTGFNENNGGYFAMLRDTAPGGNGISVYFWPASASDSSVPLAVRAQPGSAPRRVITSPQDLAPGGNNNTQNKLPGKTYEWGLPAAFFANTAPGATAKGAQCQMDQFFDDHTIIINLSFCGDWAGQVWSQTPECSSLAPTCDEYVRNNPHAFENASFEFDYIRLYSSQSSQGAGSVILGKGLGSGKPGWMALAGVTLATFLTAGLWVF</sequence>
<keyword evidence="2" id="KW-1133">Transmembrane helix</keyword>
<evidence type="ECO:0000313" key="6">
    <source>
        <dbReference type="Proteomes" id="UP000077671"/>
    </source>
</evidence>
<evidence type="ECO:0000259" key="3">
    <source>
        <dbReference type="PROSITE" id="PS51762"/>
    </source>
</evidence>
<feature type="compositionally biased region" description="Basic residues" evidence="1">
    <location>
        <begin position="44"/>
        <end position="54"/>
    </location>
</feature>
<evidence type="ECO:0000256" key="2">
    <source>
        <dbReference type="SAM" id="Phobius"/>
    </source>
</evidence>
<name>A0A177V2B5_9BASI</name>
<keyword evidence="2" id="KW-0812">Transmembrane</keyword>
<dbReference type="Proteomes" id="UP000836402">
    <property type="component" value="Unassembled WGS sequence"/>
</dbReference>
<dbReference type="Gene3D" id="2.60.120.200">
    <property type="match status" value="1"/>
</dbReference>
<dbReference type="SUPFAM" id="SSF49899">
    <property type="entry name" value="Concanavalin A-like lectins/glucanases"/>
    <property type="match status" value="1"/>
</dbReference>
<dbReference type="EMBL" id="CAJHJG010003144">
    <property type="protein sequence ID" value="CAD6926830.1"/>
    <property type="molecule type" value="Genomic_DNA"/>
</dbReference>
<dbReference type="PANTHER" id="PTHR10963:SF24">
    <property type="entry name" value="GLYCOSIDASE C21B10.07-RELATED"/>
    <property type="match status" value="1"/>
</dbReference>
<feature type="region of interest" description="Disordered" evidence="1">
    <location>
        <begin position="307"/>
        <end position="330"/>
    </location>
</feature>
<proteinExistence type="predicted"/>
<evidence type="ECO:0000313" key="7">
    <source>
        <dbReference type="Proteomes" id="UP000836402"/>
    </source>
</evidence>
<dbReference type="EMBL" id="LWDD02000381">
    <property type="protein sequence ID" value="KAE8261325.1"/>
    <property type="molecule type" value="Genomic_DNA"/>
</dbReference>
<protein>
    <recommendedName>
        <fullName evidence="3">GH16 domain-containing protein</fullName>
    </recommendedName>
</protein>
<keyword evidence="2" id="KW-0472">Membrane</keyword>
<reference evidence="5" key="1">
    <citation type="submission" date="2016-04" db="EMBL/GenBank/DDBJ databases">
        <authorList>
            <person name="Nguyen H.D."/>
            <person name="Kesanakurti P."/>
            <person name="Cullis J."/>
            <person name="Levesque C.A."/>
            <person name="Hambleton S."/>
        </authorList>
    </citation>
    <scope>NUCLEOTIDE SEQUENCE</scope>
    <source>
        <strain evidence="5">DAOMC 238032</strain>
    </source>
</reference>
<dbReference type="CDD" id="cd02181">
    <property type="entry name" value="GH16_fungal_Lam16A_glucanase"/>
    <property type="match status" value="1"/>
</dbReference>
<accession>A0A177V2B5</accession>
<dbReference type="PROSITE" id="PS51762">
    <property type="entry name" value="GH16_2"/>
    <property type="match status" value="1"/>
</dbReference>
<evidence type="ECO:0000313" key="5">
    <source>
        <dbReference type="EMBL" id="KAE8261325.1"/>
    </source>
</evidence>
<dbReference type="PANTHER" id="PTHR10963">
    <property type="entry name" value="GLYCOSYL HYDROLASE-RELATED"/>
    <property type="match status" value="1"/>
</dbReference>
<dbReference type="Pfam" id="PF26113">
    <property type="entry name" value="GH16_XgeA"/>
    <property type="match status" value="1"/>
</dbReference>
<evidence type="ECO:0000313" key="4">
    <source>
        <dbReference type="EMBL" id="CAD6926830.1"/>
    </source>
</evidence>
<dbReference type="AlphaFoldDB" id="A0A177V2B5"/>
<dbReference type="InterPro" id="IPR013320">
    <property type="entry name" value="ConA-like_dom_sf"/>
</dbReference>
<organism evidence="5 6">
    <name type="scientific">Tilletia caries</name>
    <name type="common">wheat bunt fungus</name>
    <dbReference type="NCBI Taxonomy" id="13290"/>
    <lineage>
        <taxon>Eukaryota</taxon>
        <taxon>Fungi</taxon>
        <taxon>Dikarya</taxon>
        <taxon>Basidiomycota</taxon>
        <taxon>Ustilaginomycotina</taxon>
        <taxon>Exobasidiomycetes</taxon>
        <taxon>Tilletiales</taxon>
        <taxon>Tilletiaceae</taxon>
        <taxon>Tilletia</taxon>
    </lineage>
</organism>
<comment type="caution">
    <text evidence="5">The sequence shown here is derived from an EMBL/GenBank/DDBJ whole genome shotgun (WGS) entry which is preliminary data.</text>
</comment>
<gene>
    <name evidence="5" type="ORF">A4X03_0g3358</name>
    <name evidence="4" type="ORF">JKIAZH3_G6542</name>
</gene>
<feature type="domain" description="GH16" evidence="3">
    <location>
        <begin position="66"/>
        <end position="343"/>
    </location>
</feature>
<dbReference type="InterPro" id="IPR000757">
    <property type="entry name" value="Beta-glucanase-like"/>
</dbReference>
<feature type="transmembrane region" description="Helical" evidence="2">
    <location>
        <begin position="445"/>
        <end position="464"/>
    </location>
</feature>
<keyword evidence="7" id="KW-1185">Reference proteome</keyword>
<reference evidence="4" key="3">
    <citation type="submission" date="2020-10" db="EMBL/GenBank/DDBJ databases">
        <authorList>
            <person name="Sedaghatjoo S."/>
        </authorList>
    </citation>
    <scope>NUCLEOTIDE SEQUENCE</scope>
    <source>
        <strain evidence="4">AZH3</strain>
    </source>
</reference>
<dbReference type="GO" id="GO:0004553">
    <property type="term" value="F:hydrolase activity, hydrolyzing O-glycosyl compounds"/>
    <property type="evidence" value="ECO:0007669"/>
    <property type="project" value="InterPro"/>
</dbReference>
<evidence type="ECO:0000256" key="1">
    <source>
        <dbReference type="SAM" id="MobiDB-lite"/>
    </source>
</evidence>
<feature type="region of interest" description="Disordered" evidence="1">
    <location>
        <begin position="1"/>
        <end position="54"/>
    </location>
</feature>